<evidence type="ECO:0000313" key="7">
    <source>
        <dbReference type="EMBL" id="TDO85239.1"/>
    </source>
</evidence>
<comment type="caution">
    <text evidence="7">The sequence shown here is derived from an EMBL/GenBank/DDBJ whole genome shotgun (WGS) entry which is preliminary data.</text>
</comment>
<dbReference type="RefSeq" id="WP_243727777.1">
    <property type="nucleotide sequence ID" value="NZ_SNWX01000018.1"/>
</dbReference>
<name>A0A4R6LKN1_9FIRM</name>
<keyword evidence="2 6" id="KW-0732">Signal</keyword>
<dbReference type="InterPro" id="IPR005534">
    <property type="entry name" value="Curli_assmbl/transp-comp_CsgG"/>
</dbReference>
<keyword evidence="1" id="KW-1003">Cell membrane</keyword>
<dbReference type="GO" id="GO:0030288">
    <property type="term" value="C:outer membrane-bounded periplasmic space"/>
    <property type="evidence" value="ECO:0007669"/>
    <property type="project" value="InterPro"/>
</dbReference>
<feature type="signal peptide" evidence="6">
    <location>
        <begin position="1"/>
        <end position="24"/>
    </location>
</feature>
<feature type="chain" id="PRO_5020373553" evidence="6">
    <location>
        <begin position="25"/>
        <end position="257"/>
    </location>
</feature>
<proteinExistence type="predicted"/>
<evidence type="ECO:0000256" key="1">
    <source>
        <dbReference type="ARBA" id="ARBA00022475"/>
    </source>
</evidence>
<dbReference type="EMBL" id="SNWX01000018">
    <property type="protein sequence ID" value="TDO85239.1"/>
    <property type="molecule type" value="Genomic_DNA"/>
</dbReference>
<dbReference type="AlphaFoldDB" id="A0A4R6LKN1"/>
<accession>A0A4R6LKN1</accession>
<dbReference type="PANTHER" id="PTHR41164">
    <property type="entry name" value="CURLI PRODUCTION ASSEMBLY/TRANSPORT COMPONENT CSGG"/>
    <property type="match status" value="1"/>
</dbReference>
<keyword evidence="4" id="KW-0564">Palmitate</keyword>
<dbReference type="PANTHER" id="PTHR41164:SF1">
    <property type="entry name" value="CURLI PRODUCTION ASSEMBLY_TRANSPORT COMPONENT CSGG"/>
    <property type="match status" value="1"/>
</dbReference>
<evidence type="ECO:0000256" key="5">
    <source>
        <dbReference type="ARBA" id="ARBA00023288"/>
    </source>
</evidence>
<evidence type="ECO:0000313" key="8">
    <source>
        <dbReference type="Proteomes" id="UP000295064"/>
    </source>
</evidence>
<dbReference type="Proteomes" id="UP000295064">
    <property type="component" value="Unassembled WGS sequence"/>
</dbReference>
<reference evidence="7 8" key="1">
    <citation type="submission" date="2019-03" db="EMBL/GenBank/DDBJ databases">
        <title>Subsurface microbial communities from deep shales in Ohio and West Virginia, USA.</title>
        <authorList>
            <person name="Wrighton K."/>
        </authorList>
    </citation>
    <scope>NUCLEOTIDE SEQUENCE [LARGE SCALE GENOMIC DNA]</scope>
    <source>
        <strain evidence="7 8">MA284_T2</strain>
    </source>
</reference>
<gene>
    <name evidence="7" type="ORF">DFR79_1184</name>
</gene>
<sequence>MKLIKKISILFLCLFLFFPTLALAQDVETESKKVMNKILANAEQIKSAEKNVTAATQLLASLPEPKKKPRIAIYSIADKTGKVDEDGSRVLTQGATDMMITALKRSRQFKVLDRTRLGNFMNEQQLKKEDRLAKGEGPTLGKLSGADYIIEGAITEYQVDKKSGGFGLTIAGTGGTKQYAVASTALDIRLVDTTTGEVVWSTSLKDEIKGQKIGLESFSFMGNNIVEFETGKGKQEVINLVVRTIIEEAVFELAQTL</sequence>
<evidence type="ECO:0000256" key="4">
    <source>
        <dbReference type="ARBA" id="ARBA00023139"/>
    </source>
</evidence>
<organism evidence="7 8">
    <name type="scientific">Halanaerobium saccharolyticum</name>
    <dbReference type="NCBI Taxonomy" id="43595"/>
    <lineage>
        <taxon>Bacteria</taxon>
        <taxon>Bacillati</taxon>
        <taxon>Bacillota</taxon>
        <taxon>Clostridia</taxon>
        <taxon>Halanaerobiales</taxon>
        <taxon>Halanaerobiaceae</taxon>
        <taxon>Halanaerobium</taxon>
    </lineage>
</organism>
<keyword evidence="3" id="KW-0472">Membrane</keyword>
<evidence type="ECO:0000256" key="2">
    <source>
        <dbReference type="ARBA" id="ARBA00022729"/>
    </source>
</evidence>
<evidence type="ECO:0000256" key="6">
    <source>
        <dbReference type="SAM" id="SignalP"/>
    </source>
</evidence>
<keyword evidence="5" id="KW-0449">Lipoprotein</keyword>
<dbReference type="Gene3D" id="3.40.50.10610">
    <property type="entry name" value="ABC-type transport auxiliary lipoprotein component"/>
    <property type="match status" value="2"/>
</dbReference>
<evidence type="ECO:0000256" key="3">
    <source>
        <dbReference type="ARBA" id="ARBA00023136"/>
    </source>
</evidence>
<protein>
    <submittedName>
        <fullName evidence="7">Curli production assembly/transport component CsgG</fullName>
    </submittedName>
</protein>
<dbReference type="Pfam" id="PF03783">
    <property type="entry name" value="CsgG"/>
    <property type="match status" value="1"/>
</dbReference>